<accession>A0A0M0LJ98</accession>
<sequence>MPSIDKVIEVQESISQAHSAFVLIPAELLWIIIGIYSLMDIIKNKKTISSTGFIMRGFFFLFTLSLVGLSSINIMKADFSMNEKQWKDDYLKPYITALPENKTYVQDFTQILEIQKNHNKKIKSIYLNNSVKTIWVELDILDKNNASKTISVQTTIKKEPIKEPYLTYKFINKNISKEYTKHAYYETILHIPEEYKVLAPVK</sequence>
<proteinExistence type="predicted"/>
<comment type="caution">
    <text evidence="2">The sequence shown here is derived from an EMBL/GenBank/DDBJ whole genome shotgun (WGS) entry which is preliminary data.</text>
</comment>
<dbReference type="OrthoDB" id="2875522at2"/>
<dbReference type="Proteomes" id="UP000036867">
    <property type="component" value="Unassembled WGS sequence"/>
</dbReference>
<dbReference type="EMBL" id="LILB01000001">
    <property type="protein sequence ID" value="KOO51124.1"/>
    <property type="molecule type" value="Genomic_DNA"/>
</dbReference>
<reference evidence="3" key="1">
    <citation type="submission" date="2015-08" db="EMBL/GenBank/DDBJ databases">
        <title>Fjat-10028 dsm 16317.</title>
        <authorList>
            <person name="Liu B."/>
            <person name="Wang J."/>
            <person name="Zhu Y."/>
            <person name="Liu G."/>
            <person name="Chen Q."/>
            <person name="Chen Z."/>
            <person name="Lan J."/>
            <person name="Che J."/>
            <person name="Ge C."/>
            <person name="Shi H."/>
            <person name="Pan Z."/>
            <person name="Liu X."/>
        </authorList>
    </citation>
    <scope>NUCLEOTIDE SEQUENCE [LARGE SCALE GENOMIC DNA]</scope>
    <source>
        <strain evidence="3">DSM 16317</strain>
    </source>
</reference>
<keyword evidence="1" id="KW-0472">Membrane</keyword>
<feature type="transmembrane region" description="Helical" evidence="1">
    <location>
        <begin position="53"/>
        <end position="75"/>
    </location>
</feature>
<dbReference type="RefSeq" id="WP_053415247.1">
    <property type="nucleotide sequence ID" value="NZ_JBCMHV010000032.1"/>
</dbReference>
<evidence type="ECO:0000313" key="3">
    <source>
        <dbReference type="Proteomes" id="UP000036867"/>
    </source>
</evidence>
<protein>
    <submittedName>
        <fullName evidence="2">Uncharacterized protein</fullName>
    </submittedName>
</protein>
<keyword evidence="3" id="KW-1185">Reference proteome</keyword>
<keyword evidence="1" id="KW-1133">Transmembrane helix</keyword>
<organism evidence="2 3">
    <name type="scientific">Viridibacillus arvi</name>
    <dbReference type="NCBI Taxonomy" id="263475"/>
    <lineage>
        <taxon>Bacteria</taxon>
        <taxon>Bacillati</taxon>
        <taxon>Bacillota</taxon>
        <taxon>Bacilli</taxon>
        <taxon>Bacillales</taxon>
        <taxon>Caryophanaceae</taxon>
        <taxon>Viridibacillus</taxon>
    </lineage>
</organism>
<evidence type="ECO:0000256" key="1">
    <source>
        <dbReference type="SAM" id="Phobius"/>
    </source>
</evidence>
<feature type="transmembrane region" description="Helical" evidence="1">
    <location>
        <begin position="20"/>
        <end position="41"/>
    </location>
</feature>
<dbReference type="GeneID" id="301134706"/>
<keyword evidence="1" id="KW-0812">Transmembrane</keyword>
<evidence type="ECO:0000313" key="2">
    <source>
        <dbReference type="EMBL" id="KOO51124.1"/>
    </source>
</evidence>
<gene>
    <name evidence="2" type="ORF">AMD00_01040</name>
</gene>
<dbReference type="AlphaFoldDB" id="A0A0M0LJ98"/>
<name>A0A0M0LJ98_9BACL</name>